<keyword evidence="3" id="KW-1185">Reference proteome</keyword>
<proteinExistence type="predicted"/>
<gene>
    <name evidence="2" type="ORF">LSALG_LOCUS28024</name>
</gene>
<protein>
    <submittedName>
        <fullName evidence="2">Uncharacterized protein</fullName>
    </submittedName>
</protein>
<reference evidence="2" key="1">
    <citation type="submission" date="2023-04" db="EMBL/GenBank/DDBJ databases">
        <authorList>
            <person name="Vijverberg K."/>
            <person name="Xiong W."/>
            <person name="Schranz E."/>
        </authorList>
    </citation>
    <scope>NUCLEOTIDE SEQUENCE</scope>
</reference>
<keyword evidence="1" id="KW-0175">Coiled coil</keyword>
<evidence type="ECO:0000256" key="1">
    <source>
        <dbReference type="SAM" id="Coils"/>
    </source>
</evidence>
<sequence>MLKSQENRLKIAMEKIEQQNVDQLKNHARNFEYEVKKLEESINLKVAELKSEMNKGLEKLEKNYSTLHGKVNVIDDAIAKLVEYNTLYSTKLDAKTTQDSKVFEKLEEFLSSLKKSLSKVDLSR</sequence>
<accession>A0AA35ZA86</accession>
<dbReference type="EMBL" id="OX465082">
    <property type="protein sequence ID" value="CAI9288750.1"/>
    <property type="molecule type" value="Genomic_DNA"/>
</dbReference>
<dbReference type="Proteomes" id="UP001177003">
    <property type="component" value="Chromosome 6"/>
</dbReference>
<evidence type="ECO:0000313" key="2">
    <source>
        <dbReference type="EMBL" id="CAI9288750.1"/>
    </source>
</evidence>
<evidence type="ECO:0000313" key="3">
    <source>
        <dbReference type="Proteomes" id="UP001177003"/>
    </source>
</evidence>
<name>A0AA35ZA86_LACSI</name>
<organism evidence="2 3">
    <name type="scientific">Lactuca saligna</name>
    <name type="common">Willowleaf lettuce</name>
    <dbReference type="NCBI Taxonomy" id="75948"/>
    <lineage>
        <taxon>Eukaryota</taxon>
        <taxon>Viridiplantae</taxon>
        <taxon>Streptophyta</taxon>
        <taxon>Embryophyta</taxon>
        <taxon>Tracheophyta</taxon>
        <taxon>Spermatophyta</taxon>
        <taxon>Magnoliopsida</taxon>
        <taxon>eudicotyledons</taxon>
        <taxon>Gunneridae</taxon>
        <taxon>Pentapetalae</taxon>
        <taxon>asterids</taxon>
        <taxon>campanulids</taxon>
        <taxon>Asterales</taxon>
        <taxon>Asteraceae</taxon>
        <taxon>Cichorioideae</taxon>
        <taxon>Cichorieae</taxon>
        <taxon>Lactucinae</taxon>
        <taxon>Lactuca</taxon>
    </lineage>
</organism>
<feature type="coiled-coil region" evidence="1">
    <location>
        <begin position="2"/>
        <end position="55"/>
    </location>
</feature>
<dbReference type="AlphaFoldDB" id="A0AA35ZA86"/>